<dbReference type="InterPro" id="IPR011992">
    <property type="entry name" value="EF-hand-dom_pair"/>
</dbReference>
<evidence type="ECO:0000256" key="1">
    <source>
        <dbReference type="ARBA" id="ARBA00022723"/>
    </source>
</evidence>
<dbReference type="EMBL" id="LN733737">
    <property type="protein sequence ID" value="CEP17844.1"/>
    <property type="molecule type" value="Genomic_DNA"/>
</dbReference>
<name>A0A0B7NS72_9FUNG</name>
<dbReference type="OrthoDB" id="270584at2759"/>
<dbReference type="SUPFAM" id="SSF47473">
    <property type="entry name" value="EF-hand"/>
    <property type="match status" value="1"/>
</dbReference>
<reference evidence="5 6" key="1">
    <citation type="submission" date="2014-09" db="EMBL/GenBank/DDBJ databases">
        <authorList>
            <person name="Ellenberger Sabrina"/>
        </authorList>
    </citation>
    <scope>NUCLEOTIDE SEQUENCE [LARGE SCALE GENOMIC DNA]</scope>
    <source>
        <strain evidence="5 6">CBS 412.66</strain>
    </source>
</reference>
<dbReference type="STRING" id="35722.A0A0B7NS72"/>
<feature type="domain" description="EF-hand" evidence="4">
    <location>
        <begin position="1"/>
        <end position="35"/>
    </location>
</feature>
<gene>
    <name evidence="5" type="primary">PARPA_12144.1 scaffold 44939</name>
</gene>
<evidence type="ECO:0000256" key="2">
    <source>
        <dbReference type="ARBA" id="ARBA00022737"/>
    </source>
</evidence>
<evidence type="ECO:0000259" key="4">
    <source>
        <dbReference type="PROSITE" id="PS50222"/>
    </source>
</evidence>
<protein>
    <recommendedName>
        <fullName evidence="4">EF-hand domain-containing protein</fullName>
    </recommendedName>
</protein>
<dbReference type="Pfam" id="PF13499">
    <property type="entry name" value="EF-hand_7"/>
    <property type="match status" value="1"/>
</dbReference>
<dbReference type="PROSITE" id="PS50222">
    <property type="entry name" value="EF_HAND_2"/>
    <property type="match status" value="3"/>
</dbReference>
<organism evidence="5 6">
    <name type="scientific">Parasitella parasitica</name>
    <dbReference type="NCBI Taxonomy" id="35722"/>
    <lineage>
        <taxon>Eukaryota</taxon>
        <taxon>Fungi</taxon>
        <taxon>Fungi incertae sedis</taxon>
        <taxon>Mucoromycota</taxon>
        <taxon>Mucoromycotina</taxon>
        <taxon>Mucoromycetes</taxon>
        <taxon>Mucorales</taxon>
        <taxon>Mucorineae</taxon>
        <taxon>Mucoraceae</taxon>
        <taxon>Parasitella</taxon>
    </lineage>
</organism>
<dbReference type="Gene3D" id="1.10.238.10">
    <property type="entry name" value="EF-hand"/>
    <property type="match status" value="2"/>
</dbReference>
<evidence type="ECO:0000256" key="3">
    <source>
        <dbReference type="ARBA" id="ARBA00022837"/>
    </source>
</evidence>
<dbReference type="SMART" id="SM00054">
    <property type="entry name" value="EFh"/>
    <property type="match status" value="3"/>
</dbReference>
<evidence type="ECO:0000313" key="5">
    <source>
        <dbReference type="EMBL" id="CEP17844.1"/>
    </source>
</evidence>
<dbReference type="CDD" id="cd00051">
    <property type="entry name" value="EFh"/>
    <property type="match status" value="1"/>
</dbReference>
<dbReference type="PROSITE" id="PS00018">
    <property type="entry name" value="EF_HAND_1"/>
    <property type="match status" value="2"/>
</dbReference>
<feature type="domain" description="EF-hand" evidence="4">
    <location>
        <begin position="100"/>
        <end position="134"/>
    </location>
</feature>
<dbReference type="InterPro" id="IPR018247">
    <property type="entry name" value="EF_Hand_1_Ca_BS"/>
</dbReference>
<feature type="domain" description="EF-hand" evidence="4">
    <location>
        <begin position="67"/>
        <end position="99"/>
    </location>
</feature>
<keyword evidence="1" id="KW-0479">Metal-binding</keyword>
<dbReference type="InterPro" id="IPR002048">
    <property type="entry name" value="EF_hand_dom"/>
</dbReference>
<keyword evidence="3" id="KW-0106">Calcium</keyword>
<dbReference type="Proteomes" id="UP000054107">
    <property type="component" value="Unassembled WGS sequence"/>
</dbReference>
<sequence length="134" mass="15066">MQSTTNETFEFFDKSKDGFISASELCEVMQSIGLKTTETKAAQMIKNHFPSNNTGKLNNEEYAILMSGNLKVRDTFNMIDANRDGMITFDELSRVLIALGTSEDLQTMFEDADANNDGFITFEEFKSLMTKIGM</sequence>
<dbReference type="AlphaFoldDB" id="A0A0B7NS72"/>
<keyword evidence="2" id="KW-0677">Repeat</keyword>
<keyword evidence="6" id="KW-1185">Reference proteome</keyword>
<dbReference type="InterPro" id="IPR039647">
    <property type="entry name" value="EF_hand_pair_protein_CML-like"/>
</dbReference>
<dbReference type="Pfam" id="PF00036">
    <property type="entry name" value="EF-hand_1"/>
    <property type="match status" value="1"/>
</dbReference>
<proteinExistence type="predicted"/>
<dbReference type="PANTHER" id="PTHR10891">
    <property type="entry name" value="EF-HAND CALCIUM-BINDING DOMAIN CONTAINING PROTEIN"/>
    <property type="match status" value="1"/>
</dbReference>
<accession>A0A0B7NS72</accession>
<evidence type="ECO:0000313" key="6">
    <source>
        <dbReference type="Proteomes" id="UP000054107"/>
    </source>
</evidence>
<dbReference type="GO" id="GO:0005509">
    <property type="term" value="F:calcium ion binding"/>
    <property type="evidence" value="ECO:0007669"/>
    <property type="project" value="InterPro"/>
</dbReference>